<evidence type="ECO:0000256" key="12">
    <source>
        <dbReference type="ARBA" id="ARBA00022989"/>
    </source>
</evidence>
<evidence type="ECO:0000256" key="3">
    <source>
        <dbReference type="ARBA" id="ARBA00004663"/>
    </source>
</evidence>
<evidence type="ECO:0000256" key="19">
    <source>
        <dbReference type="HAMAP-Rule" id="MF_00719"/>
    </source>
</evidence>
<evidence type="ECO:0000256" key="14">
    <source>
        <dbReference type="ARBA" id="ARBA00025228"/>
    </source>
</evidence>
<dbReference type="HAMAP" id="MF_00719">
    <property type="entry name" value="CobS"/>
    <property type="match status" value="1"/>
</dbReference>
<sequence length="276" mass="29773">MILKDIQMVFGFLTRIPVKVHFSSFDQIAKKMWLFPFVGFCLGLFVGVIGFLLNLILPPLLTGFLCLGILIGITGAHHTDGLFDFGDGLMVMGTPEKKIKVMHDVAIGAGGLSLGIIIVVSTGIALGSIDQNLIVLLCITEIMAKYALQVSCTFGKNAHTTTASKFIELNNYKYFLYSTLLSVLLIIAALLGINSILFIIVGIFPITNTIALLSISEILIFLGGALLTTYGVLFILNKISNKHFGGLTGDCLGAIHEIIRLANLITIIIIQTLVTT</sequence>
<keyword evidence="10 19" id="KW-0812">Transmembrane</keyword>
<proteinExistence type="inferred from homology"/>
<evidence type="ECO:0000256" key="13">
    <source>
        <dbReference type="ARBA" id="ARBA00023136"/>
    </source>
</evidence>
<evidence type="ECO:0000256" key="2">
    <source>
        <dbReference type="ARBA" id="ARBA00004651"/>
    </source>
</evidence>
<evidence type="ECO:0000256" key="6">
    <source>
        <dbReference type="ARBA" id="ARBA00015850"/>
    </source>
</evidence>
<evidence type="ECO:0000256" key="15">
    <source>
        <dbReference type="ARBA" id="ARBA00032605"/>
    </source>
</evidence>
<comment type="pathway">
    <text evidence="3 19">Cofactor biosynthesis; adenosylcobalamin biosynthesis; adenosylcobalamin from cob(II)yrinate a,c-diamide: step 7/7.</text>
</comment>
<dbReference type="InterPro" id="IPR003805">
    <property type="entry name" value="CobS"/>
</dbReference>
<dbReference type="Pfam" id="PF02654">
    <property type="entry name" value="CobS"/>
    <property type="match status" value="1"/>
</dbReference>
<protein>
    <recommendedName>
        <fullName evidence="6 19">Adenosylcobinamide-GDP ribazoletransferase</fullName>
        <ecNumber evidence="5 19">2.7.8.26</ecNumber>
    </recommendedName>
    <alternativeName>
        <fullName evidence="16 19">Cobalamin synthase</fullName>
    </alternativeName>
    <alternativeName>
        <fullName evidence="15 19">Cobalamin-5'-phosphate synthase</fullName>
    </alternativeName>
</protein>
<accession>A0ABY6I187</accession>
<evidence type="ECO:0000256" key="9">
    <source>
        <dbReference type="ARBA" id="ARBA00022679"/>
    </source>
</evidence>
<evidence type="ECO:0000256" key="18">
    <source>
        <dbReference type="ARBA" id="ARBA00049504"/>
    </source>
</evidence>
<comment type="cofactor">
    <cofactor evidence="1 19">
        <name>Mg(2+)</name>
        <dbReference type="ChEBI" id="CHEBI:18420"/>
    </cofactor>
</comment>
<evidence type="ECO:0000256" key="16">
    <source>
        <dbReference type="ARBA" id="ARBA00032853"/>
    </source>
</evidence>
<dbReference type="PANTHER" id="PTHR34148">
    <property type="entry name" value="ADENOSYLCOBINAMIDE-GDP RIBAZOLETRANSFERASE"/>
    <property type="match status" value="1"/>
</dbReference>
<comment type="subcellular location">
    <subcellularLocation>
        <location evidence="2 19">Cell membrane</location>
        <topology evidence="2 19">Multi-pass membrane protein</topology>
    </subcellularLocation>
</comment>
<evidence type="ECO:0000256" key="7">
    <source>
        <dbReference type="ARBA" id="ARBA00022475"/>
    </source>
</evidence>
<evidence type="ECO:0000256" key="4">
    <source>
        <dbReference type="ARBA" id="ARBA00010561"/>
    </source>
</evidence>
<evidence type="ECO:0000256" key="11">
    <source>
        <dbReference type="ARBA" id="ARBA00022842"/>
    </source>
</evidence>
<dbReference type="EMBL" id="CP104013">
    <property type="protein sequence ID" value="UYP48586.1"/>
    <property type="molecule type" value="Genomic_DNA"/>
</dbReference>
<dbReference type="Proteomes" id="UP001208689">
    <property type="component" value="Chromosome"/>
</dbReference>
<comment type="catalytic activity">
    <reaction evidence="17 19">
        <text>alpha-ribazole + adenosylcob(III)inamide-GDP = adenosylcob(III)alamin + GMP + H(+)</text>
        <dbReference type="Rhea" id="RHEA:16049"/>
        <dbReference type="ChEBI" id="CHEBI:10329"/>
        <dbReference type="ChEBI" id="CHEBI:15378"/>
        <dbReference type="ChEBI" id="CHEBI:18408"/>
        <dbReference type="ChEBI" id="CHEBI:58115"/>
        <dbReference type="ChEBI" id="CHEBI:60487"/>
        <dbReference type="EC" id="2.7.8.26"/>
    </reaction>
</comment>
<feature type="transmembrane region" description="Helical" evidence="19">
    <location>
        <begin position="33"/>
        <end position="56"/>
    </location>
</feature>
<evidence type="ECO:0000313" key="20">
    <source>
        <dbReference type="EMBL" id="UYP48586.1"/>
    </source>
</evidence>
<dbReference type="PANTHER" id="PTHR34148:SF1">
    <property type="entry name" value="ADENOSYLCOBINAMIDE-GDP RIBAZOLETRANSFERASE"/>
    <property type="match status" value="1"/>
</dbReference>
<evidence type="ECO:0000256" key="17">
    <source>
        <dbReference type="ARBA" id="ARBA00048623"/>
    </source>
</evidence>
<evidence type="ECO:0000256" key="10">
    <source>
        <dbReference type="ARBA" id="ARBA00022692"/>
    </source>
</evidence>
<keyword evidence="9 19" id="KW-0808">Transferase</keyword>
<evidence type="ECO:0000313" key="21">
    <source>
        <dbReference type="Proteomes" id="UP001208689"/>
    </source>
</evidence>
<keyword evidence="13 19" id="KW-0472">Membrane</keyword>
<evidence type="ECO:0000256" key="5">
    <source>
        <dbReference type="ARBA" id="ARBA00013200"/>
    </source>
</evidence>
<feature type="transmembrane region" description="Helical" evidence="19">
    <location>
        <begin position="104"/>
        <end position="127"/>
    </location>
</feature>
<keyword evidence="11 19" id="KW-0460">Magnesium</keyword>
<keyword evidence="8 19" id="KW-0169">Cobalamin biosynthesis</keyword>
<dbReference type="GO" id="GO:0051073">
    <property type="term" value="F:adenosylcobinamide-GDP ribazoletransferase activity"/>
    <property type="evidence" value="ECO:0007669"/>
    <property type="project" value="UniProtKB-EC"/>
</dbReference>
<organism evidence="20 21">
    <name type="scientific">Candidatus Lokiarchaeum ossiferum</name>
    <dbReference type="NCBI Taxonomy" id="2951803"/>
    <lineage>
        <taxon>Archaea</taxon>
        <taxon>Promethearchaeati</taxon>
        <taxon>Promethearchaeota</taxon>
        <taxon>Promethearchaeia</taxon>
        <taxon>Promethearchaeales</taxon>
        <taxon>Promethearchaeaceae</taxon>
        <taxon>Candidatus Lokiarchaeum</taxon>
    </lineage>
</organism>
<dbReference type="EC" id="2.7.8.26" evidence="5 19"/>
<evidence type="ECO:0000256" key="8">
    <source>
        <dbReference type="ARBA" id="ARBA00022573"/>
    </source>
</evidence>
<name>A0ABY6I187_9ARCH</name>
<evidence type="ECO:0000256" key="1">
    <source>
        <dbReference type="ARBA" id="ARBA00001946"/>
    </source>
</evidence>
<comment type="catalytic activity">
    <reaction evidence="18 19">
        <text>alpha-ribazole 5'-phosphate + adenosylcob(III)inamide-GDP = adenosylcob(III)alamin 5'-phosphate + GMP + H(+)</text>
        <dbReference type="Rhea" id="RHEA:23560"/>
        <dbReference type="ChEBI" id="CHEBI:15378"/>
        <dbReference type="ChEBI" id="CHEBI:57918"/>
        <dbReference type="ChEBI" id="CHEBI:58115"/>
        <dbReference type="ChEBI" id="CHEBI:60487"/>
        <dbReference type="ChEBI" id="CHEBI:60493"/>
        <dbReference type="EC" id="2.7.8.26"/>
    </reaction>
</comment>
<keyword evidence="12 19" id="KW-1133">Transmembrane helix</keyword>
<feature type="transmembrane region" description="Helical" evidence="19">
    <location>
        <begin position="62"/>
        <end position="83"/>
    </location>
</feature>
<gene>
    <name evidence="19" type="primary">cobS</name>
    <name evidence="20" type="ORF">NEF87_004871</name>
</gene>
<dbReference type="NCBIfam" id="TIGR00317">
    <property type="entry name" value="cobS"/>
    <property type="match status" value="1"/>
</dbReference>
<reference evidence="20" key="1">
    <citation type="submission" date="2022-09" db="EMBL/GenBank/DDBJ databases">
        <title>Actin cytoskeleton and complex cell architecture in an #Asgard archaeon.</title>
        <authorList>
            <person name="Ponce Toledo R.I."/>
            <person name="Schleper C."/>
            <person name="Rodrigues Oliveira T."/>
            <person name="Wollweber F."/>
            <person name="Xu J."/>
            <person name="Rittmann S."/>
            <person name="Klingl A."/>
            <person name="Pilhofer M."/>
        </authorList>
    </citation>
    <scope>NUCLEOTIDE SEQUENCE</scope>
    <source>
        <strain evidence="20">B-35</strain>
    </source>
</reference>
<feature type="transmembrane region" description="Helical" evidence="19">
    <location>
        <begin position="174"/>
        <end position="204"/>
    </location>
</feature>
<keyword evidence="7 19" id="KW-1003">Cell membrane</keyword>
<keyword evidence="21" id="KW-1185">Reference proteome</keyword>
<comment type="similarity">
    <text evidence="4 19">Belongs to the CobS family.</text>
</comment>
<comment type="function">
    <text evidence="14 19">Joins adenosylcobinamide-GDP and alpha-ribazole to generate adenosylcobalamin (Ado-cobalamin). Also synthesizes adenosylcobalamin 5'-phosphate from adenosylcobinamide-GDP and alpha-ribazole 5'-phosphate.</text>
</comment>
<feature type="transmembrane region" description="Helical" evidence="19">
    <location>
        <begin position="210"/>
        <end position="236"/>
    </location>
</feature>